<sequence length="69" mass="8163">MYYLITSLLTSNFLFNNRVTSFTHGDALNFHLKELEKINNFESINIISLSKFMIIKLTLKNQIFVMEKM</sequence>
<protein>
    <submittedName>
        <fullName evidence="1">Uncharacterized protein</fullName>
    </submittedName>
</protein>
<gene>
    <name evidence="1" type="ORF">HELGO_WM13769</name>
</gene>
<name>A0A6S6T2U5_9BACT</name>
<dbReference type="AlphaFoldDB" id="A0A6S6T2U5"/>
<proteinExistence type="predicted"/>
<dbReference type="EMBL" id="CACVAU010000031">
    <property type="protein sequence ID" value="CAA6809205.1"/>
    <property type="molecule type" value="Genomic_DNA"/>
</dbReference>
<reference evidence="1" key="1">
    <citation type="submission" date="2020-01" db="EMBL/GenBank/DDBJ databases">
        <authorList>
            <person name="Meier V. D."/>
            <person name="Meier V D."/>
        </authorList>
    </citation>
    <scope>NUCLEOTIDE SEQUENCE</scope>
    <source>
        <strain evidence="1">HLG_WM_MAG_05</strain>
    </source>
</reference>
<accession>A0A6S6T2U5</accession>
<evidence type="ECO:0000313" key="1">
    <source>
        <dbReference type="EMBL" id="CAA6809205.1"/>
    </source>
</evidence>
<organism evidence="1">
    <name type="scientific">uncultured Sulfurovum sp</name>
    <dbReference type="NCBI Taxonomy" id="269237"/>
    <lineage>
        <taxon>Bacteria</taxon>
        <taxon>Pseudomonadati</taxon>
        <taxon>Campylobacterota</taxon>
        <taxon>Epsilonproteobacteria</taxon>
        <taxon>Campylobacterales</taxon>
        <taxon>Sulfurovaceae</taxon>
        <taxon>Sulfurovum</taxon>
        <taxon>environmental samples</taxon>
    </lineage>
</organism>